<dbReference type="RefSeq" id="WP_273913553.1">
    <property type="nucleotide sequence ID" value="NZ_JAMDGX010000090.1"/>
</dbReference>
<keyword evidence="2" id="KW-1185">Reference proteome</keyword>
<comment type="caution">
    <text evidence="1">The sequence shown here is derived from an EMBL/GenBank/DDBJ whole genome shotgun (WGS) entry which is preliminary data.</text>
</comment>
<evidence type="ECO:0008006" key="3">
    <source>
        <dbReference type="Google" id="ProtNLM"/>
    </source>
</evidence>
<dbReference type="EMBL" id="JAMDGY010000108">
    <property type="protein sequence ID" value="MDD0993797.1"/>
    <property type="molecule type" value="Genomic_DNA"/>
</dbReference>
<proteinExistence type="predicted"/>
<evidence type="ECO:0000313" key="1">
    <source>
        <dbReference type="EMBL" id="MDD0993797.1"/>
    </source>
</evidence>
<sequence>MSPHILIDQELDAMAHPGTPISWHVMIQKQLTEMMADERITIEEFNHYCGRLNAIIAGRKEAA</sequence>
<name>A0ABT5P0A9_9PSED</name>
<accession>A0ABT5P0A9</accession>
<evidence type="ECO:0000313" key="2">
    <source>
        <dbReference type="Proteomes" id="UP001148203"/>
    </source>
</evidence>
<reference evidence="1 2" key="1">
    <citation type="submission" date="2022-05" db="EMBL/GenBank/DDBJ databases">
        <title>Novel Pseudomonas spp. Isolated from a Rainbow Trout Aquaculture Facility.</title>
        <authorList>
            <person name="Testerman T."/>
            <person name="Graf J."/>
        </authorList>
    </citation>
    <scope>NUCLEOTIDE SEQUENCE [LARGE SCALE GENOMIC DNA]</scope>
    <source>
        <strain evidence="1 2">ID681</strain>
    </source>
</reference>
<dbReference type="Proteomes" id="UP001148203">
    <property type="component" value="Unassembled WGS sequence"/>
</dbReference>
<protein>
    <recommendedName>
        <fullName evidence="3">Prophage PssSM-02</fullName>
    </recommendedName>
</protein>
<organism evidence="1 2">
    <name type="scientific">Pseudomonas fontis</name>
    <dbReference type="NCBI Taxonomy" id="2942633"/>
    <lineage>
        <taxon>Bacteria</taxon>
        <taxon>Pseudomonadati</taxon>
        <taxon>Pseudomonadota</taxon>
        <taxon>Gammaproteobacteria</taxon>
        <taxon>Pseudomonadales</taxon>
        <taxon>Pseudomonadaceae</taxon>
        <taxon>Pseudomonas</taxon>
    </lineage>
</organism>
<gene>
    <name evidence="1" type="ORF">M5G11_25030</name>
</gene>